<protein>
    <submittedName>
        <fullName evidence="1">Uncharacterized protein</fullName>
    </submittedName>
</protein>
<gene>
    <name evidence="1" type="ORF">S1001342_01543</name>
</gene>
<name>A0A1Y0XY63_ACEPA</name>
<reference evidence="1 2" key="1">
    <citation type="submission" date="2017-05" db="EMBL/GenBank/DDBJ databases">
        <title>Genome sequence of Acetobacter pasteurianus subsp. pasteurianus strain SRCM101342.</title>
        <authorList>
            <person name="Cho S.H."/>
        </authorList>
    </citation>
    <scope>NUCLEOTIDE SEQUENCE [LARGE SCALE GENOMIC DNA]</scope>
    <source>
        <strain evidence="1 2">SRCM101342</strain>
    </source>
</reference>
<evidence type="ECO:0000313" key="1">
    <source>
        <dbReference type="EMBL" id="ARW47869.1"/>
    </source>
</evidence>
<proteinExistence type="predicted"/>
<organism evidence="1 2">
    <name type="scientific">Acetobacter pasteurianus subsp. pasteurianus</name>
    <dbReference type="NCBI Taxonomy" id="481145"/>
    <lineage>
        <taxon>Bacteria</taxon>
        <taxon>Pseudomonadati</taxon>
        <taxon>Pseudomonadota</taxon>
        <taxon>Alphaproteobacteria</taxon>
        <taxon>Acetobacterales</taxon>
        <taxon>Acetobacteraceae</taxon>
        <taxon>Acetobacter</taxon>
    </lineage>
</organism>
<dbReference type="EMBL" id="CP021509">
    <property type="protein sequence ID" value="ARW47869.1"/>
    <property type="molecule type" value="Genomic_DNA"/>
</dbReference>
<accession>A0A1Y0XY63</accession>
<dbReference type="Proteomes" id="UP000196205">
    <property type="component" value="Chromosome"/>
</dbReference>
<dbReference type="AlphaFoldDB" id="A0A1Y0XY63"/>
<sequence length="118" mass="12432">MASTLLLDRTAWDLAVDASGNIAVASAPYATAPDISSAVRVFQGECWYNTALGLPYLNKILGRNQSVSVFRSNVEQVAAAVPEVASVKCVLSRMNASRQLSGVILFTTDSGSTSSVSF</sequence>
<evidence type="ECO:0000313" key="2">
    <source>
        <dbReference type="Proteomes" id="UP000196205"/>
    </source>
</evidence>